<feature type="transmembrane region" description="Helical" evidence="2">
    <location>
        <begin position="118"/>
        <end position="135"/>
    </location>
</feature>
<dbReference type="PANTHER" id="PTHR16214">
    <property type="entry name" value="TRANSMEMBRANE PROTEIN 260"/>
    <property type="match status" value="1"/>
</dbReference>
<feature type="transmembrane region" description="Helical" evidence="2">
    <location>
        <begin position="631"/>
        <end position="652"/>
    </location>
</feature>
<feature type="transmembrane region" description="Helical" evidence="2">
    <location>
        <begin position="544"/>
        <end position="561"/>
    </location>
</feature>
<feature type="transmembrane region" description="Helical" evidence="2">
    <location>
        <begin position="12"/>
        <end position="29"/>
    </location>
</feature>
<reference evidence="3" key="1">
    <citation type="submission" date="2022-11" db="EMBL/GenBank/DDBJ databases">
        <title>High-quality draft genome sequence of Galbibacter sp. strain CMA-7.</title>
        <authorList>
            <person name="Wei L."/>
            <person name="Dong C."/>
            <person name="Shao Z."/>
        </authorList>
    </citation>
    <scope>NUCLEOTIDE SEQUENCE</scope>
    <source>
        <strain evidence="3">CMA-7</strain>
    </source>
</reference>
<keyword evidence="4" id="KW-1185">Reference proteome</keyword>
<evidence type="ECO:0000256" key="1">
    <source>
        <dbReference type="SAM" id="MobiDB-lite"/>
    </source>
</evidence>
<feature type="transmembrane region" description="Helical" evidence="2">
    <location>
        <begin position="219"/>
        <end position="238"/>
    </location>
</feature>
<accession>A0ABT6FTH6</accession>
<feature type="transmembrane region" description="Helical" evidence="2">
    <location>
        <begin position="598"/>
        <end position="619"/>
    </location>
</feature>
<keyword evidence="2" id="KW-0472">Membrane</keyword>
<name>A0ABT6FTH6_9FLAO</name>
<comment type="caution">
    <text evidence="3">The sequence shown here is derived from an EMBL/GenBank/DDBJ whole genome shotgun (WGS) entry which is preliminary data.</text>
</comment>
<dbReference type="Proteomes" id="UP001153642">
    <property type="component" value="Unassembled WGS sequence"/>
</dbReference>
<feature type="transmembrane region" description="Helical" evidence="2">
    <location>
        <begin position="258"/>
        <end position="277"/>
    </location>
</feature>
<dbReference type="InterPro" id="IPR052724">
    <property type="entry name" value="GT117_domain-containing"/>
</dbReference>
<protein>
    <submittedName>
        <fullName evidence="3">DUF2723 domain-containing protein</fullName>
    </submittedName>
</protein>
<evidence type="ECO:0000256" key="2">
    <source>
        <dbReference type="SAM" id="Phobius"/>
    </source>
</evidence>
<evidence type="ECO:0000313" key="4">
    <source>
        <dbReference type="Proteomes" id="UP001153642"/>
    </source>
</evidence>
<feature type="transmembrane region" description="Helical" evidence="2">
    <location>
        <begin position="568"/>
        <end position="586"/>
    </location>
</feature>
<feature type="transmembrane region" description="Helical" evidence="2">
    <location>
        <begin position="76"/>
        <end position="98"/>
    </location>
</feature>
<feature type="transmembrane region" description="Helical" evidence="2">
    <location>
        <begin position="49"/>
        <end position="69"/>
    </location>
</feature>
<dbReference type="RefSeq" id="WP_277900293.1">
    <property type="nucleotide sequence ID" value="NZ_JAPMUA010000004.1"/>
</dbReference>
<organism evidence="3 4">
    <name type="scientific">Galbibacter pacificus</name>
    <dbReference type="NCBI Taxonomy" id="2996052"/>
    <lineage>
        <taxon>Bacteria</taxon>
        <taxon>Pseudomonadati</taxon>
        <taxon>Bacteroidota</taxon>
        <taxon>Flavobacteriia</taxon>
        <taxon>Flavobacteriales</taxon>
        <taxon>Flavobacteriaceae</taxon>
        <taxon>Galbibacter</taxon>
    </lineage>
</organism>
<keyword evidence="2" id="KW-0812">Transmembrane</keyword>
<sequence>MTATQYKKWDTILGWIVFLIALITYHLTVEPTSSFWDAGEYLATSAKLQVGHPPGAPFFQMIGAFFAMFAPNAESVAITVNHMSVFSSAFTILFMFWSITNITRKLALKSGELTSGKYMAILGSGLVGALTFTYTDSFWFNALEAEVYAMAMLLTSLMVWLGLKWADDMHNPRGHRWLILISLVVGLSFGVHFMALLTIPSLGMIYYFKNYKEYNAKSFIAANVISIAILLFLFKLLLPNVLKVFGYLEVFFVNSIGLPFNSGTIIAGIIIVVLFYFGLNYTRKKNYKLINTVILSILFILIGFSTWMMVPIRANAGTVINENSPTDARQLLAYYNLEQYPETHLFYGPMFTDAFAGQDPDDPYIDDKPKYERDYKTKKYVIVNNYKDARPGPNHAQEGFMPRMWSSEHAANYMRITGPVNIMVKPQYRSEKQLTDAVSQYKRELENGTIDADEYLNFIKQFNEFLIVEKPSFWQNMHYLFEFQMGYMYWRYFMWNFVGRQDDIQGKLDNHGNWLSGIKFIDEWRLGSQDNLPSDVLNNKARNMYFFLPLILGLIGFIFLVKSSKQQFWVLFALFLFMGLALKIYLNERPFEPRERDYALVGSFFVFSMWIGMGVYALFDEFKKYLSPKTLAPIITAICLLAVPSVMAYQNWNDHNRSDRYTAQSMAKSYLDSIEEDAGAMLFTIGDNDTFSLWYAQEIEGYRTDVRTINTSLFATDWYIDQMKRAAYESKPIPSQLTHDKYAYGVRDVVYYQQLTDERWDIKRFMDWIANDDNTIRNLIKKRGGDPSQYPESYLNLPFYPTNKIRVPVNRKNVLETGLVKEKDAADIVDYIDIDLPKSALPKNRLLMLDLLANNNWERPIYFTGGSFDPAEYLWMKDYLQLDGLVYKLVPIKTPIDKNNPYEMGRIDEDLMYNIVTEWDWGNSESPNIYHDPETRKNSISYRGNLARLSEKLINTNKKDKAKDILNLAMEKMPFGYFGYYVFLEPYVQGYYEIDEKEKARELYQEVARKYQESLNYYSNLDIDDQYSYASDIVSDIERYRSLLDIVVAHDEKDFALPETQTFNQYLERFSHFYRRPGSAQPTQVPEGDPIIDGNPTETNIDSAAMNETKDVTPQMEVDSLPLENN</sequence>
<proteinExistence type="predicted"/>
<keyword evidence="2" id="KW-1133">Transmembrane helix</keyword>
<dbReference type="Pfam" id="PF11028">
    <property type="entry name" value="TMEM260-like"/>
    <property type="match status" value="1"/>
</dbReference>
<evidence type="ECO:0000313" key="3">
    <source>
        <dbReference type="EMBL" id="MDG3586561.1"/>
    </source>
</evidence>
<feature type="transmembrane region" description="Helical" evidence="2">
    <location>
        <begin position="289"/>
        <end position="310"/>
    </location>
</feature>
<feature type="transmembrane region" description="Helical" evidence="2">
    <location>
        <begin position="147"/>
        <end position="165"/>
    </location>
</feature>
<dbReference type="EMBL" id="JAPMUA010000004">
    <property type="protein sequence ID" value="MDG3586561.1"/>
    <property type="molecule type" value="Genomic_DNA"/>
</dbReference>
<feature type="transmembrane region" description="Helical" evidence="2">
    <location>
        <begin position="177"/>
        <end position="207"/>
    </location>
</feature>
<feature type="region of interest" description="Disordered" evidence="1">
    <location>
        <begin position="1078"/>
        <end position="1126"/>
    </location>
</feature>
<dbReference type="InterPro" id="IPR021280">
    <property type="entry name" value="TMEM260-like"/>
</dbReference>
<gene>
    <name evidence="3" type="ORF">OSR52_11855</name>
</gene>
<dbReference type="PANTHER" id="PTHR16214:SF3">
    <property type="entry name" value="TRANSMEMBRANE PROTEIN 260"/>
    <property type="match status" value="1"/>
</dbReference>